<gene>
    <name evidence="1" type="ORF">MESS2_510003</name>
</gene>
<protein>
    <submittedName>
        <fullName evidence="1">Uncharacterized protein</fullName>
    </submittedName>
</protein>
<dbReference type="STRING" id="1297569.MESS2_510003"/>
<proteinExistence type="predicted"/>
<accession>M5ER33</accession>
<reference evidence="1 2" key="1">
    <citation type="submission" date="2013-02" db="EMBL/GenBank/DDBJ databases">
        <authorList>
            <person name="Genoscope - CEA"/>
        </authorList>
    </citation>
    <scope>NUCLEOTIDE SEQUENCE [LARGE SCALE GENOMIC DNA]</scope>
    <source>
        <strain evidence="1 2">STM 2683</strain>
    </source>
</reference>
<name>M5ER33_9HYPH</name>
<sequence length="62" mass="6380">MMLALTPLCPAGLSGRTEGGLSADVVRSVRHTGMLDTRRTVARLTPSSIHAICAATGKDTAS</sequence>
<dbReference type="EMBL" id="CAUM01000119">
    <property type="protein sequence ID" value="CCV07249.1"/>
    <property type="molecule type" value="Genomic_DNA"/>
</dbReference>
<evidence type="ECO:0000313" key="2">
    <source>
        <dbReference type="Proteomes" id="UP000012062"/>
    </source>
</evidence>
<dbReference type="Proteomes" id="UP000012062">
    <property type="component" value="Unassembled WGS sequence"/>
</dbReference>
<comment type="caution">
    <text evidence="1">The sequence shown here is derived from an EMBL/GenBank/DDBJ whole genome shotgun (WGS) entry which is preliminary data.</text>
</comment>
<evidence type="ECO:0000313" key="1">
    <source>
        <dbReference type="EMBL" id="CCV07249.1"/>
    </source>
</evidence>
<keyword evidence="2" id="KW-1185">Reference proteome</keyword>
<organism evidence="1 2">
    <name type="scientific">Mesorhizobium metallidurans STM 2683</name>
    <dbReference type="NCBI Taxonomy" id="1297569"/>
    <lineage>
        <taxon>Bacteria</taxon>
        <taxon>Pseudomonadati</taxon>
        <taxon>Pseudomonadota</taxon>
        <taxon>Alphaproteobacteria</taxon>
        <taxon>Hyphomicrobiales</taxon>
        <taxon>Phyllobacteriaceae</taxon>
        <taxon>Mesorhizobium</taxon>
    </lineage>
</organism>
<dbReference type="AlphaFoldDB" id="M5ER33"/>